<feature type="coiled-coil region" evidence="2">
    <location>
        <begin position="449"/>
        <end position="476"/>
    </location>
</feature>
<dbReference type="PANTHER" id="PTHR32083:SF48">
    <property type="entry name" value="TRANS-GOLGI NETWORK-LOCALIZED SYP41-INTERACTING PROTEIN 1"/>
    <property type="match status" value="1"/>
</dbReference>
<dbReference type="OrthoDB" id="2130750at2759"/>
<feature type="compositionally biased region" description="Low complexity" evidence="3">
    <location>
        <begin position="16"/>
        <end position="41"/>
    </location>
</feature>
<dbReference type="AlphaFoldDB" id="A0A2T7NGR6"/>
<dbReference type="Gene3D" id="1.10.287.1490">
    <property type="match status" value="1"/>
</dbReference>
<protein>
    <recommendedName>
        <fullName evidence="4">CAP-Gly domain-containing protein</fullName>
    </recommendedName>
</protein>
<dbReference type="Gene3D" id="2.30.30.190">
    <property type="entry name" value="CAP Gly-rich-like domain"/>
    <property type="match status" value="1"/>
</dbReference>
<feature type="compositionally biased region" description="Polar residues" evidence="3">
    <location>
        <begin position="498"/>
        <end position="516"/>
    </location>
</feature>
<dbReference type="EMBL" id="PZQS01000012">
    <property type="protein sequence ID" value="PVD20373.1"/>
    <property type="molecule type" value="Genomic_DNA"/>
</dbReference>
<keyword evidence="6" id="KW-1185">Reference proteome</keyword>
<dbReference type="PROSITE" id="PS50245">
    <property type="entry name" value="CAP_GLY_2"/>
    <property type="match status" value="1"/>
</dbReference>
<evidence type="ECO:0000256" key="3">
    <source>
        <dbReference type="SAM" id="MobiDB-lite"/>
    </source>
</evidence>
<accession>A0A2T7NGR6</accession>
<dbReference type="PANTHER" id="PTHR32083">
    <property type="entry name" value="CILIA AND FLAGELLA-ASSOCIATED PROTEIN 58-RELATED"/>
    <property type="match status" value="1"/>
</dbReference>
<dbReference type="SMART" id="SM01052">
    <property type="entry name" value="CAP_GLY"/>
    <property type="match status" value="1"/>
</dbReference>
<proteinExistence type="predicted"/>
<evidence type="ECO:0000313" key="5">
    <source>
        <dbReference type="EMBL" id="PVD20373.1"/>
    </source>
</evidence>
<evidence type="ECO:0000313" key="6">
    <source>
        <dbReference type="Proteomes" id="UP000245119"/>
    </source>
</evidence>
<feature type="coiled-coil region" evidence="2">
    <location>
        <begin position="199"/>
        <end position="396"/>
    </location>
</feature>
<feature type="compositionally biased region" description="Basic and acidic residues" evidence="3">
    <location>
        <begin position="523"/>
        <end position="542"/>
    </location>
</feature>
<feature type="region of interest" description="Disordered" evidence="3">
    <location>
        <begin position="155"/>
        <end position="174"/>
    </location>
</feature>
<feature type="compositionally biased region" description="Pro residues" evidence="3">
    <location>
        <begin position="155"/>
        <end position="169"/>
    </location>
</feature>
<organism evidence="5 6">
    <name type="scientific">Pomacea canaliculata</name>
    <name type="common">Golden apple snail</name>
    <dbReference type="NCBI Taxonomy" id="400727"/>
    <lineage>
        <taxon>Eukaryota</taxon>
        <taxon>Metazoa</taxon>
        <taxon>Spiralia</taxon>
        <taxon>Lophotrochozoa</taxon>
        <taxon>Mollusca</taxon>
        <taxon>Gastropoda</taxon>
        <taxon>Caenogastropoda</taxon>
        <taxon>Architaenioglossa</taxon>
        <taxon>Ampullarioidea</taxon>
        <taxon>Ampullariidae</taxon>
        <taxon>Pomacea</taxon>
    </lineage>
</organism>
<dbReference type="Proteomes" id="UP000245119">
    <property type="component" value="Linkage Group LG12"/>
</dbReference>
<dbReference type="SUPFAM" id="SSF74924">
    <property type="entry name" value="Cap-Gly domain"/>
    <property type="match status" value="1"/>
</dbReference>
<feature type="domain" description="CAP-Gly" evidence="4">
    <location>
        <begin position="739"/>
        <end position="789"/>
    </location>
</feature>
<gene>
    <name evidence="5" type="ORF">C0Q70_18527</name>
</gene>
<sequence length="805" mass="88056">MEQGGGRTTLWRRVVTASRSTSGSTDSSALNGGSSSPRAAGRGSGGSAGSAGSPRGAGSAGSLRGAGSAGSARGGARLSAGSASSTSGGDSSMQKPRSSFHALASSLMEQRNRVTYHRVVFPKGVSPVAADDMTSPFEGGSYPLSSLNWLAESVPPPLHNPSPAPPPTPSSLKTNGTCVSGSGCREATVVSTSHLVCREKEVKARNEELEGLRARLEHEQSDNQNSKKQAEELQASVGELQLKVQQVNESCQKLRQEIKRKTEQIEKLERTNSHLEDRMRNLEIRASEVEKAELTLESTRRNLENSQQECRARDGEIRRLTDKYDRSCQDLAQSKKKISELEQRIEDLKLQVRHALIKNENIEKGLEMIPQLKDDIEERNKEIGELKKALEEQTLQLATSRKAVREFRDRARELEGSEAEGEHLRTELQLARHEVTSLKRLVTGKDALLMRKGQALDQAKEIIEELSRTSDKNEAMKKVTEIISRMASLSETEPDGDGSQSANHQHGVTTPTSWSTQGGGREAGADPEPHGGWHNGDTEISERWPLGDSTSKKTEGRANRTAVVHPVRRSASVNDHPRLVARCRPAKPNGHQGVAIPYRPETRVGTRYQPWLDYPLGGAEDGDSQWVRAHSSLAPRKSGGRPYSALVGAQCVTNDGSDVDSCSSLDTEYEGKLLARAQLTARQKDDILAAAVAVGDRVIFTITQKPPRYGRKKPQAVVYTGMVKYIGQLDSETHDTATYVGLRLDDAIGENDGTFKGRRYMFTPHNHAKFFRVRDLTSVLDVKSGQYIPASRLLLRHLKKNPGSD</sequence>
<feature type="region of interest" description="Disordered" evidence="3">
    <location>
        <begin position="1"/>
        <end position="99"/>
    </location>
</feature>
<name>A0A2T7NGR6_POMCA</name>
<comment type="caution">
    <text evidence="5">The sequence shown here is derived from an EMBL/GenBank/DDBJ whole genome shotgun (WGS) entry which is preliminary data.</text>
</comment>
<dbReference type="SUPFAM" id="SSF57997">
    <property type="entry name" value="Tropomyosin"/>
    <property type="match status" value="1"/>
</dbReference>
<keyword evidence="1 2" id="KW-0175">Coiled coil</keyword>
<evidence type="ECO:0000259" key="4">
    <source>
        <dbReference type="PROSITE" id="PS50245"/>
    </source>
</evidence>
<dbReference type="InterPro" id="IPR000938">
    <property type="entry name" value="CAP-Gly_domain"/>
</dbReference>
<reference evidence="5 6" key="1">
    <citation type="submission" date="2018-04" db="EMBL/GenBank/DDBJ databases">
        <title>The genome of golden apple snail Pomacea canaliculata provides insight into stress tolerance and invasive adaptation.</title>
        <authorList>
            <person name="Liu C."/>
            <person name="Liu B."/>
            <person name="Ren Y."/>
            <person name="Zhang Y."/>
            <person name="Wang H."/>
            <person name="Li S."/>
            <person name="Jiang F."/>
            <person name="Yin L."/>
            <person name="Zhang G."/>
            <person name="Qian W."/>
            <person name="Fan W."/>
        </authorList>
    </citation>
    <scope>NUCLEOTIDE SEQUENCE [LARGE SCALE GENOMIC DNA]</scope>
    <source>
        <strain evidence="5">SZHN2017</strain>
        <tissue evidence="5">Muscle</tissue>
    </source>
</reference>
<evidence type="ECO:0000256" key="2">
    <source>
        <dbReference type="SAM" id="Coils"/>
    </source>
</evidence>
<dbReference type="STRING" id="400727.A0A2T7NGR6"/>
<evidence type="ECO:0000256" key="1">
    <source>
        <dbReference type="ARBA" id="ARBA00023054"/>
    </source>
</evidence>
<feature type="compositionally biased region" description="Low complexity" evidence="3">
    <location>
        <begin position="50"/>
        <end position="92"/>
    </location>
</feature>
<dbReference type="GO" id="GO:0005856">
    <property type="term" value="C:cytoskeleton"/>
    <property type="evidence" value="ECO:0007669"/>
    <property type="project" value="TreeGrafter"/>
</dbReference>
<dbReference type="Pfam" id="PF01302">
    <property type="entry name" value="CAP_GLY"/>
    <property type="match status" value="1"/>
</dbReference>
<dbReference type="InterPro" id="IPR036859">
    <property type="entry name" value="CAP-Gly_dom_sf"/>
</dbReference>
<feature type="region of interest" description="Disordered" evidence="3">
    <location>
        <begin position="490"/>
        <end position="562"/>
    </location>
</feature>